<accession>A0A167VDY7</accession>
<feature type="region of interest" description="Disordered" evidence="2">
    <location>
        <begin position="1167"/>
        <end position="1204"/>
    </location>
</feature>
<evidence type="ECO:0000313" key="4">
    <source>
        <dbReference type="Proteomes" id="UP000242877"/>
    </source>
</evidence>
<dbReference type="VEuPathDB" id="FungiDB:AAP_05627"/>
<dbReference type="Proteomes" id="UP000242877">
    <property type="component" value="Unassembled WGS sequence"/>
</dbReference>
<feature type="compositionally biased region" description="Basic and acidic residues" evidence="2">
    <location>
        <begin position="1326"/>
        <end position="1336"/>
    </location>
</feature>
<feature type="compositionally biased region" description="Polar residues" evidence="2">
    <location>
        <begin position="129"/>
        <end position="140"/>
    </location>
</feature>
<feature type="region of interest" description="Disordered" evidence="2">
    <location>
        <begin position="1"/>
        <end position="28"/>
    </location>
</feature>
<evidence type="ECO:0000256" key="1">
    <source>
        <dbReference type="SAM" id="Coils"/>
    </source>
</evidence>
<protein>
    <submittedName>
        <fullName evidence="3">Uncharacterized protein</fullName>
    </submittedName>
</protein>
<feature type="coiled-coil region" evidence="1">
    <location>
        <begin position="449"/>
        <end position="497"/>
    </location>
</feature>
<feature type="region of interest" description="Disordered" evidence="2">
    <location>
        <begin position="936"/>
        <end position="958"/>
    </location>
</feature>
<gene>
    <name evidence="3" type="ORF">AAP_05627</name>
</gene>
<dbReference type="PANTHER" id="PTHR45615">
    <property type="entry name" value="MYOSIN HEAVY CHAIN, NON-MUSCLE"/>
    <property type="match status" value="1"/>
</dbReference>
<keyword evidence="1" id="KW-0175">Coiled coil</keyword>
<comment type="caution">
    <text evidence="3">The sequence shown here is derived from an EMBL/GenBank/DDBJ whole genome shotgun (WGS) entry which is preliminary data.</text>
</comment>
<feature type="compositionally biased region" description="Basic and acidic residues" evidence="2">
    <location>
        <begin position="141"/>
        <end position="159"/>
    </location>
</feature>
<evidence type="ECO:0000313" key="3">
    <source>
        <dbReference type="EMBL" id="KZZ87394.1"/>
    </source>
</evidence>
<name>A0A167VDY7_9EURO</name>
<reference evidence="3 4" key="1">
    <citation type="journal article" date="2016" name="Genome Biol. Evol.">
        <title>Divergent and convergent evolution of fungal pathogenicity.</title>
        <authorList>
            <person name="Shang Y."/>
            <person name="Xiao G."/>
            <person name="Zheng P."/>
            <person name="Cen K."/>
            <person name="Zhan S."/>
            <person name="Wang C."/>
        </authorList>
    </citation>
    <scope>NUCLEOTIDE SEQUENCE [LARGE SCALE GENOMIC DNA]</scope>
    <source>
        <strain evidence="3 4">ARSEF 7405</strain>
    </source>
</reference>
<sequence>MAAASKRIPTILDIPSSPGSDIAEPELSPESKKILEKFTVPAAQCEPVTDVKSKPSLILRPKSSGILAAGGFQFAKPARPASKFSLRRPHKEAISPRTGTPSKNQTDTSITNETTASPIKKQQRVCFGQDTTNEVSQSGKKNLEKDHGPVQDKEVEGKQSKINIADISSPHDTIKDNEQWDPSSHDDKNKCQSSFNSSTEAVGCYASEKHQACSKSDDKNTEGPTELFVTPHPSRCDVMPSTSGPSIGTDESTFAEDTQLTSPCQSPVDTPSKKMQPNKTSEVSNKLAPRIIEESPKRPETSGLLVKKAGNKREPNAQPKEALSEPAMLQPTTVPEPESVPIARSLSNVRPSSQEQPLNIFPRPVLATQVQKPLGFPMASRVMKRPMAPSQSRPLSSASSRAAITASRRQAPFEQKLDNRNPSEEDLFMMLIARLKKREEMETVNRAAKERLQKEFMEASQENHRLGQELKRAEERQIQQEEQLREQQEMVEKWKTKFGRLKELANDVGSSFEELKTHGKQLKETQDLLLGTKNELQQDMQQIHDGNKKSQKCWERYISNISDVKKSVIEMETAVAVAKTEARERDRAIREERCRVAKLENHIRTYCIRQLKDTTALQNMESDLMTRVRTLSLTVESLRDDASGMSRTMGKDIELTLELLRSLTECDLVKPADIAMVQNAIEEKWFQLKSSVENSLNNLGNSLSIHTSQGDNITTKLARIEESIASIFESANILSKAQDTHNALQAKLNDTQKSLSDLTQEREQLRSREQALRMQVERMTAEVERLQKQSIEAAETRLADVSSEMQRQLEASQTALHEALAQARLKESALQANQKQIEEANRRASDAKEVAAALQKEKEELEAKASQIELNIRQELTRASLAAKEQNKAWLEQEKHKLNREKQQSEKVLEAMKQQLEITRASLEKANGMYEAAAAKEKELKKQHDDLKRSSTANERELQSKIKKLENAHKASSKKLDTSQQEEQRIRKEFEVLKAQLESDEGPNVLKQKIAELEGAMEKKTNLISSLQNQLGQFQDLEGETTNLRKNLDDKVSEIDSLKKQVEQMTASVDAAESLLRLKDSEISDLLSKLSLADKERDTLHDFQTLADEKQRELESVRSQKMQSDVLITKAEASFHQLGLLAPGQALLTSWDALQSHLEELVQRPKNSFTTDVEPTKNKPAGKRKRSAPHVDILPGTGQCDTSTREAKYQTCHIQESGPSSVKKVTRPRRLIERKKARQMQAPPIKSFCQIQDEVPAKLAPGTPVASKDFDALLFSTPAEPQTQTQPQQQQQQPGKNDDTQSTRKSTSEKMLLDEIEARQSQSGESDSKQTRDQLPRPESNGSTRIPETQLQSTVSQQPPSQLMPAKGILKETSSVLITQTPRTIRTPSNKITGNSSAIEMAVNGAFRRPSRMASKFFDPLPITNEVPVATAAQSQVALADDVMPTRALRKTRGRYSRKRAYEQSMRRAGGDIRW</sequence>
<feature type="compositionally biased region" description="Low complexity" evidence="2">
    <location>
        <begin position="1281"/>
        <end position="1294"/>
    </location>
</feature>
<feature type="compositionally biased region" description="Basic and acidic residues" evidence="2">
    <location>
        <begin position="172"/>
        <end position="190"/>
    </location>
</feature>
<feature type="compositionally biased region" description="Polar residues" evidence="2">
    <location>
        <begin position="240"/>
        <end position="284"/>
    </location>
</feature>
<feature type="compositionally biased region" description="Basic and acidic residues" evidence="2">
    <location>
        <begin position="1296"/>
        <end position="1318"/>
    </location>
</feature>
<dbReference type="OrthoDB" id="4201669at2759"/>
<evidence type="ECO:0000256" key="2">
    <source>
        <dbReference type="SAM" id="MobiDB-lite"/>
    </source>
</evidence>
<feature type="compositionally biased region" description="Basic and acidic residues" evidence="2">
    <location>
        <begin position="291"/>
        <end position="300"/>
    </location>
</feature>
<keyword evidence="4" id="KW-1185">Reference proteome</keyword>
<dbReference type="PANTHER" id="PTHR45615:SF66">
    <property type="entry name" value="CARD DOMAIN-CONTAINING PROTEIN"/>
    <property type="match status" value="1"/>
</dbReference>
<feature type="compositionally biased region" description="Polar residues" evidence="2">
    <location>
        <begin position="345"/>
        <end position="356"/>
    </location>
</feature>
<feature type="region of interest" description="Disordered" evidence="2">
    <location>
        <begin position="1280"/>
        <end position="1362"/>
    </location>
</feature>
<feature type="compositionally biased region" description="Basic and acidic residues" evidence="2">
    <location>
        <begin position="207"/>
        <end position="221"/>
    </location>
</feature>
<dbReference type="EMBL" id="AZGZ01000034">
    <property type="protein sequence ID" value="KZZ87394.1"/>
    <property type="molecule type" value="Genomic_DNA"/>
</dbReference>
<feature type="compositionally biased region" description="Polar residues" evidence="2">
    <location>
        <begin position="97"/>
        <end position="117"/>
    </location>
</feature>
<feature type="region of interest" description="Disordered" evidence="2">
    <location>
        <begin position="207"/>
        <end position="356"/>
    </location>
</feature>
<feature type="region of interest" description="Disordered" evidence="2">
    <location>
        <begin position="78"/>
        <end position="195"/>
    </location>
</feature>
<feature type="compositionally biased region" description="Low complexity" evidence="2">
    <location>
        <begin position="388"/>
        <end position="410"/>
    </location>
</feature>
<feature type="region of interest" description="Disordered" evidence="2">
    <location>
        <begin position="385"/>
        <end position="421"/>
    </location>
</feature>
<feature type="compositionally biased region" description="Polar residues" evidence="2">
    <location>
        <begin position="1340"/>
        <end position="1361"/>
    </location>
</feature>
<organism evidence="3 4">
    <name type="scientific">Ascosphaera apis ARSEF 7405</name>
    <dbReference type="NCBI Taxonomy" id="392613"/>
    <lineage>
        <taxon>Eukaryota</taxon>
        <taxon>Fungi</taxon>
        <taxon>Dikarya</taxon>
        <taxon>Ascomycota</taxon>
        <taxon>Pezizomycotina</taxon>
        <taxon>Eurotiomycetes</taxon>
        <taxon>Eurotiomycetidae</taxon>
        <taxon>Onygenales</taxon>
        <taxon>Ascosphaeraceae</taxon>
        <taxon>Ascosphaera</taxon>
    </lineage>
</organism>
<proteinExistence type="predicted"/>